<sequence>MSIKAVGSGLLASAQAFVDRKYTTRADARQREMGLAYVEAERQDLAREIASFAQQNGIEDKLNQLAADGRLHGFTLWKCPDHWQANMQTGASAGWRCMRGATPGEAIRKVLDMDYVDAIDDALGEPPLPIMTRSEADFAEAALADVLAEEGDEPPAGDDEDSIFG</sequence>
<gene>
    <name evidence="1" type="ORF">SAMN05444123_11290</name>
</gene>
<reference evidence="2" key="1">
    <citation type="submission" date="2016-10" db="EMBL/GenBank/DDBJ databases">
        <authorList>
            <person name="Varghese N."/>
            <person name="Submissions S."/>
        </authorList>
    </citation>
    <scope>NUCLEOTIDE SEQUENCE [LARGE SCALE GENOMIC DNA]</scope>
    <source>
        <strain evidence="2">DSM 123</strain>
    </source>
</reference>
<dbReference type="RefSeq" id="WP_092685920.1">
    <property type="nucleotide sequence ID" value="NZ_FODT01000012.1"/>
</dbReference>
<keyword evidence="2" id="KW-1185">Reference proteome</keyword>
<evidence type="ECO:0000313" key="2">
    <source>
        <dbReference type="Proteomes" id="UP000199615"/>
    </source>
</evidence>
<dbReference type="EMBL" id="FODT01000012">
    <property type="protein sequence ID" value="SEP26984.1"/>
    <property type="molecule type" value="Genomic_DNA"/>
</dbReference>
<accession>A0A1H8WH30</accession>
<dbReference type="Proteomes" id="UP000199615">
    <property type="component" value="Unassembled WGS sequence"/>
</dbReference>
<protein>
    <submittedName>
        <fullName evidence="1">Uncharacterized protein</fullName>
    </submittedName>
</protein>
<proteinExistence type="predicted"/>
<organism evidence="1 2">
    <name type="scientific">Rhodopseudomonas pseudopalustris</name>
    <dbReference type="NCBI Taxonomy" id="1513892"/>
    <lineage>
        <taxon>Bacteria</taxon>
        <taxon>Pseudomonadati</taxon>
        <taxon>Pseudomonadota</taxon>
        <taxon>Alphaproteobacteria</taxon>
        <taxon>Hyphomicrobiales</taxon>
        <taxon>Nitrobacteraceae</taxon>
        <taxon>Rhodopseudomonas</taxon>
    </lineage>
</organism>
<name>A0A1H8WH30_9BRAD</name>
<dbReference type="AlphaFoldDB" id="A0A1H8WH30"/>
<evidence type="ECO:0000313" key="1">
    <source>
        <dbReference type="EMBL" id="SEP26984.1"/>
    </source>
</evidence>
<dbReference type="OrthoDB" id="8253867at2"/>